<keyword evidence="1" id="KW-1133">Transmembrane helix</keyword>
<dbReference type="Pfam" id="PF12518">
    <property type="entry name" value="DUF3721"/>
    <property type="match status" value="1"/>
</dbReference>
<reference evidence="2 3" key="1">
    <citation type="journal article" date="2018" name="Environ. Microbiol.">
        <title>Ecological and genomic features of two widespread freshwater picocyanobacteria.</title>
        <authorList>
            <person name="Cabello-Yeves P.J."/>
            <person name="Picazo A."/>
            <person name="Camacho A."/>
            <person name="Callieri C."/>
            <person name="Rosselli R."/>
            <person name="Roda-Garcia J.J."/>
            <person name="Coutinho F.H."/>
            <person name="Rodriguez-Valera F."/>
        </authorList>
    </citation>
    <scope>NUCLEOTIDE SEQUENCE [LARGE SCALE GENOMIC DNA]</scope>
    <source>
        <strain evidence="2 3">Tous</strain>
    </source>
</reference>
<keyword evidence="1" id="KW-0472">Membrane</keyword>
<keyword evidence="1" id="KW-0812">Transmembrane</keyword>
<organism evidence="2 3">
    <name type="scientific">Cyanobium usitatum str. Tous</name>
    <dbReference type="NCBI Taxonomy" id="2116684"/>
    <lineage>
        <taxon>Bacteria</taxon>
        <taxon>Bacillati</taxon>
        <taxon>Cyanobacteriota</taxon>
        <taxon>Cyanophyceae</taxon>
        <taxon>Synechococcales</taxon>
        <taxon>Prochlorococcaceae</taxon>
        <taxon>Cyanobium</taxon>
    </lineage>
</organism>
<evidence type="ECO:0000256" key="1">
    <source>
        <dbReference type="SAM" id="Phobius"/>
    </source>
</evidence>
<accession>A0A2P7MVF7</accession>
<dbReference type="AlphaFoldDB" id="A0A2P7MVF7"/>
<proteinExistence type="predicted"/>
<dbReference type="RefSeq" id="WP_106502839.1">
    <property type="nucleotide sequence ID" value="NZ_PXXO01000007.1"/>
</dbReference>
<evidence type="ECO:0008006" key="4">
    <source>
        <dbReference type="Google" id="ProtNLM"/>
    </source>
</evidence>
<dbReference type="OrthoDB" id="555949at2"/>
<evidence type="ECO:0000313" key="3">
    <source>
        <dbReference type="Proteomes" id="UP000243002"/>
    </source>
</evidence>
<comment type="caution">
    <text evidence="2">The sequence shown here is derived from an EMBL/GenBank/DDBJ whole genome shotgun (WGS) entry which is preliminary data.</text>
</comment>
<gene>
    <name evidence="2" type="ORF">C7K55_07730</name>
</gene>
<sequence>MAKCGDKPKLLAIGIAPQGIISIGIVPMGVVSIGVVPMGVLSLGAVGMGVINICVVGMGIVVAGVNVMGVWNAGASSPHQHHQAATGTHPPNLYAYPSKQEALIKAKQLGCNGVHAMGSLWMPCATHPELEPPPAAQSRRP</sequence>
<keyword evidence="3" id="KW-1185">Reference proteome</keyword>
<feature type="transmembrane region" description="Helical" evidence="1">
    <location>
        <begin position="20"/>
        <end position="43"/>
    </location>
</feature>
<dbReference type="Pfam" id="PF01744">
    <property type="entry name" value="GLTT"/>
    <property type="match status" value="1"/>
</dbReference>
<dbReference type="InterPro" id="IPR008164">
    <property type="entry name" value="XGLTT_rpt"/>
</dbReference>
<protein>
    <recommendedName>
        <fullName evidence="4">GLTT repeat-containing protein</fullName>
    </recommendedName>
</protein>
<evidence type="ECO:0000313" key="2">
    <source>
        <dbReference type="EMBL" id="PSJ05214.1"/>
    </source>
</evidence>
<dbReference type="InterPro" id="IPR022196">
    <property type="entry name" value="DUF3721"/>
</dbReference>
<dbReference type="EMBL" id="PXXO01000007">
    <property type="protein sequence ID" value="PSJ05214.1"/>
    <property type="molecule type" value="Genomic_DNA"/>
</dbReference>
<feature type="transmembrane region" description="Helical" evidence="1">
    <location>
        <begin position="49"/>
        <end position="71"/>
    </location>
</feature>
<dbReference type="Proteomes" id="UP000243002">
    <property type="component" value="Unassembled WGS sequence"/>
</dbReference>
<name>A0A2P7MVF7_9CYAN</name>